<dbReference type="GO" id="GO:0003729">
    <property type="term" value="F:mRNA binding"/>
    <property type="evidence" value="ECO:0007669"/>
    <property type="project" value="TreeGrafter"/>
</dbReference>
<dbReference type="EMBL" id="OE001674">
    <property type="protein sequence ID" value="CAD7457379.1"/>
    <property type="molecule type" value="Genomic_DNA"/>
</dbReference>
<keyword evidence="2" id="KW-0689">Ribosomal protein</keyword>
<evidence type="ECO:0000256" key="1">
    <source>
        <dbReference type="ARBA" id="ARBA00005647"/>
    </source>
</evidence>
<dbReference type="PANTHER" id="PTHR10792">
    <property type="entry name" value="60S RIBOSOMAL PROTEIN L24"/>
    <property type="match status" value="1"/>
</dbReference>
<evidence type="ECO:0000256" key="5">
    <source>
        <dbReference type="ARBA" id="ARBA00041213"/>
    </source>
</evidence>
<dbReference type="CDD" id="cd00472">
    <property type="entry name" value="Ribosomal_L24e_L24"/>
    <property type="match status" value="1"/>
</dbReference>
<evidence type="ECO:0000256" key="3">
    <source>
        <dbReference type="ARBA" id="ARBA00023274"/>
    </source>
</evidence>
<keyword evidence="3" id="KW-0687">Ribonucleoprotein</keyword>
<dbReference type="Gene3D" id="2.30.170.20">
    <property type="entry name" value="Ribosomal protein L24e"/>
    <property type="match status" value="1"/>
</dbReference>
<dbReference type="GO" id="GO:0002181">
    <property type="term" value="P:cytoplasmic translation"/>
    <property type="evidence" value="ECO:0007669"/>
    <property type="project" value="TreeGrafter"/>
</dbReference>
<dbReference type="GO" id="GO:0022625">
    <property type="term" value="C:cytosolic large ribosomal subunit"/>
    <property type="evidence" value="ECO:0007669"/>
    <property type="project" value="TreeGrafter"/>
</dbReference>
<dbReference type="PANTHER" id="PTHR10792:SF1">
    <property type="entry name" value="RIBOSOMAL PROTEIN L24"/>
    <property type="match status" value="1"/>
</dbReference>
<dbReference type="Gene3D" id="6.10.250.1270">
    <property type="match status" value="1"/>
</dbReference>
<evidence type="ECO:0000313" key="8">
    <source>
        <dbReference type="EMBL" id="CAD7457379.1"/>
    </source>
</evidence>
<dbReference type="SUPFAM" id="SSF57716">
    <property type="entry name" value="Glucocorticoid receptor-like (DNA-binding domain)"/>
    <property type="match status" value="1"/>
</dbReference>
<feature type="domain" description="TRASH" evidence="7">
    <location>
        <begin position="232"/>
        <end position="270"/>
    </location>
</feature>
<dbReference type="InterPro" id="IPR038630">
    <property type="entry name" value="L24e/L24_sf"/>
</dbReference>
<feature type="region of interest" description="Disordered" evidence="6">
    <location>
        <begin position="341"/>
        <end position="372"/>
    </location>
</feature>
<evidence type="ECO:0000256" key="2">
    <source>
        <dbReference type="ARBA" id="ARBA00022980"/>
    </source>
</evidence>
<dbReference type="AlphaFoldDB" id="A0A7R9IFG3"/>
<dbReference type="InterPro" id="IPR000988">
    <property type="entry name" value="Ribosomal_eL24-rel_N"/>
</dbReference>
<dbReference type="Pfam" id="PF01246">
    <property type="entry name" value="Ribosomal_L24e"/>
    <property type="match status" value="1"/>
</dbReference>
<dbReference type="InterPro" id="IPR011017">
    <property type="entry name" value="TRASH_dom"/>
</dbReference>
<proteinExistence type="inferred from homology"/>
<dbReference type="SMART" id="SM00746">
    <property type="entry name" value="TRASH"/>
    <property type="match status" value="1"/>
</dbReference>
<gene>
    <name evidence="8" type="ORF">TTEB3V08_LOCUS5373</name>
</gene>
<feature type="region of interest" description="Disordered" evidence="6">
    <location>
        <begin position="445"/>
        <end position="470"/>
    </location>
</feature>
<dbReference type="GO" id="GO:0003735">
    <property type="term" value="F:structural constituent of ribosome"/>
    <property type="evidence" value="ECO:0007669"/>
    <property type="project" value="InterPro"/>
</dbReference>
<reference evidence="8" key="1">
    <citation type="submission" date="2020-11" db="EMBL/GenBank/DDBJ databases">
        <authorList>
            <person name="Tran Van P."/>
        </authorList>
    </citation>
    <scope>NUCLEOTIDE SEQUENCE</scope>
</reference>
<sequence>MEGDSDLETVPSQQSLGKGPETSIKGNFSVVYCYAAWDTVIKQSDSHSHALTTLSYERRQCFVFLSQQPEGWFDGIFIHLELRTHSNLWLVKMEPKSQNSFEFKKQAVSLKKYQEGMQNILAILDHPVLGNEVNPHLHGGRVENHLGKTTPSSPDRDSNLYLPVLHSLAQHEIGGLANYITEAEDVKPPMHRGRIEDHLGKSNPSSPERDLNLDLTVLGNLTQHETGAIGLCAYSGYKIYPGHGKTMVKADGKTFTFLNAKCESSHLMKRNPRKVTWTVLYRRKHKKGQEEEQAKKRTRRTQKFQRAIVGASLTDIMAKRNMKPEVRKAQREQAIRAAKEQKKAVKASKKTTAPAKVKAPQKSKASRVQPKSAPRLGNVKNIFTTSNTRQTFYKITSEFTGVYWFTKVTKNKIALKMTKQRPKSLVETHLLLDCCCTDNIIDSASSDEEGEQTKLPEKPIPISTPAMDHI</sequence>
<organism evidence="8">
    <name type="scientific">Timema tahoe</name>
    <dbReference type="NCBI Taxonomy" id="61484"/>
    <lineage>
        <taxon>Eukaryota</taxon>
        <taxon>Metazoa</taxon>
        <taxon>Ecdysozoa</taxon>
        <taxon>Arthropoda</taxon>
        <taxon>Hexapoda</taxon>
        <taxon>Insecta</taxon>
        <taxon>Pterygota</taxon>
        <taxon>Neoptera</taxon>
        <taxon>Polyneoptera</taxon>
        <taxon>Phasmatodea</taxon>
        <taxon>Timematodea</taxon>
        <taxon>Timematoidea</taxon>
        <taxon>Timematidae</taxon>
        <taxon>Timema</taxon>
    </lineage>
</organism>
<protein>
    <recommendedName>
        <fullName evidence="4">Large ribosomal subunit protein eL24</fullName>
    </recommendedName>
    <alternativeName>
        <fullName evidence="5">60S ribosomal protein L24</fullName>
    </alternativeName>
</protein>
<evidence type="ECO:0000259" key="7">
    <source>
        <dbReference type="SMART" id="SM00746"/>
    </source>
</evidence>
<accession>A0A7R9IFG3</accession>
<evidence type="ECO:0000256" key="6">
    <source>
        <dbReference type="SAM" id="MobiDB-lite"/>
    </source>
</evidence>
<name>A0A7R9IFG3_9NEOP</name>
<dbReference type="InterPro" id="IPR056366">
    <property type="entry name" value="Ribosomal_eL24"/>
</dbReference>
<dbReference type="FunFam" id="2.30.170.20:FF:000002">
    <property type="entry name" value="60S ribosomal protein L24"/>
    <property type="match status" value="1"/>
</dbReference>
<comment type="similarity">
    <text evidence="1">Belongs to the eukaryotic ribosomal protein eL24 family.</text>
</comment>
<evidence type="ECO:0000256" key="4">
    <source>
        <dbReference type="ARBA" id="ARBA00040612"/>
    </source>
</evidence>